<feature type="transmembrane region" description="Helical" evidence="7">
    <location>
        <begin position="99"/>
        <end position="120"/>
    </location>
</feature>
<feature type="transmembrane region" description="Helical" evidence="7">
    <location>
        <begin position="211"/>
        <end position="229"/>
    </location>
</feature>
<feature type="transmembrane region" description="Helical" evidence="7">
    <location>
        <begin position="74"/>
        <end position="93"/>
    </location>
</feature>
<proteinExistence type="predicted"/>
<dbReference type="EMBL" id="JASBQV010000001">
    <property type="protein sequence ID" value="MDI3233439.1"/>
    <property type="molecule type" value="Genomic_DNA"/>
</dbReference>
<evidence type="ECO:0000256" key="1">
    <source>
        <dbReference type="ARBA" id="ARBA00004651"/>
    </source>
</evidence>
<sequence length="395" mass="42957">MPKLPRAVWILVLAMAINTTGSSFLWPFNTLYIHEYLGESMTKAGMALFVNSALAIVGNYIGGKSFDRLGGKRTLVISVVGLVLASIGLWMFHQTFTGYVVMLGLIGFVGGMVFPTIYALTGVIWPEGGRRAFNAIYVAQNVGVALGTAISGQIAAIDIQFIFIANLVLYLLFAVVLLVGLNWIHVNPVKRHTISADEETREPLSRTSVRTMLYVSIGYALLWFVYVQWQGTFAVHTKSLGVTISEYSILWTINGALIVFAQPLLTPVLRWFGDDLKRQLLTGTGIFLLSYAIVPFAGGFKMFLVAMVILTIGEMFIWPAVPAMAARLAPIGKEGEFQGYVNIAASAGRMISPTVGGLIYDVSGMDAVFLTLIGLIILAGFTFVRAVPKPKKIGQ</sequence>
<dbReference type="PANTHER" id="PTHR23517:SF10">
    <property type="entry name" value="MAJOR FACILITATOR SUPERFAMILY (MFS) PROFILE DOMAIN-CONTAINING PROTEIN"/>
    <property type="match status" value="1"/>
</dbReference>
<feature type="transmembrane region" description="Helical" evidence="7">
    <location>
        <begin position="46"/>
        <end position="62"/>
    </location>
</feature>
<feature type="transmembrane region" description="Helical" evidence="7">
    <location>
        <begin position="366"/>
        <end position="387"/>
    </location>
</feature>
<keyword evidence="2" id="KW-0813">Transport</keyword>
<comment type="caution">
    <text evidence="9">The sequence shown here is derived from an EMBL/GenBank/DDBJ whole genome shotgun (WGS) entry which is preliminary data.</text>
</comment>
<evidence type="ECO:0000256" key="6">
    <source>
        <dbReference type="ARBA" id="ARBA00023136"/>
    </source>
</evidence>
<evidence type="ECO:0000256" key="2">
    <source>
        <dbReference type="ARBA" id="ARBA00022448"/>
    </source>
</evidence>
<feature type="transmembrane region" description="Helical" evidence="7">
    <location>
        <begin position="132"/>
        <end position="155"/>
    </location>
</feature>
<dbReference type="PROSITE" id="PS50850">
    <property type="entry name" value="MFS"/>
    <property type="match status" value="1"/>
</dbReference>
<dbReference type="Proteomes" id="UP001243286">
    <property type="component" value="Unassembled WGS sequence"/>
</dbReference>
<gene>
    <name evidence="9" type="ORF">QK289_00355</name>
</gene>
<keyword evidence="5 7" id="KW-1133">Transmembrane helix</keyword>
<dbReference type="Gene3D" id="1.20.1250.20">
    <property type="entry name" value="MFS general substrate transporter like domains"/>
    <property type="match status" value="2"/>
</dbReference>
<dbReference type="RefSeq" id="WP_026830034.1">
    <property type="nucleotide sequence ID" value="NZ_JASBQV010000001.1"/>
</dbReference>
<feature type="transmembrane region" description="Helical" evidence="7">
    <location>
        <begin position="280"/>
        <end position="297"/>
    </location>
</feature>
<keyword evidence="4 7" id="KW-0812">Transmembrane</keyword>
<feature type="domain" description="Major facilitator superfamily (MFS) profile" evidence="8">
    <location>
        <begin position="7"/>
        <end position="391"/>
    </location>
</feature>
<keyword evidence="10" id="KW-1185">Reference proteome</keyword>
<reference evidence="9 10" key="1">
    <citation type="submission" date="2023-04" db="EMBL/GenBank/DDBJ databases">
        <title>Antarctic isolates genomes.</title>
        <authorList>
            <person name="Dimov S.G."/>
        </authorList>
    </citation>
    <scope>NUCLEOTIDE SEQUENCE [LARGE SCALE GENOMIC DNA]</scope>
    <source>
        <strain evidence="9 10">AL19</strain>
    </source>
</reference>
<evidence type="ECO:0000256" key="3">
    <source>
        <dbReference type="ARBA" id="ARBA00022475"/>
    </source>
</evidence>
<dbReference type="InterPro" id="IPR036259">
    <property type="entry name" value="MFS_trans_sf"/>
</dbReference>
<protein>
    <submittedName>
        <fullName evidence="9">MFS transporter</fullName>
    </submittedName>
</protein>
<evidence type="ECO:0000256" key="7">
    <source>
        <dbReference type="SAM" id="Phobius"/>
    </source>
</evidence>
<comment type="subcellular location">
    <subcellularLocation>
        <location evidence="1">Cell membrane</location>
        <topology evidence="1">Multi-pass membrane protein</topology>
    </subcellularLocation>
</comment>
<feature type="transmembrane region" description="Helical" evidence="7">
    <location>
        <begin position="7"/>
        <end position="26"/>
    </location>
</feature>
<dbReference type="SUPFAM" id="SSF103473">
    <property type="entry name" value="MFS general substrate transporter"/>
    <property type="match status" value="1"/>
</dbReference>
<dbReference type="PANTHER" id="PTHR23517">
    <property type="entry name" value="RESISTANCE PROTEIN MDTM, PUTATIVE-RELATED-RELATED"/>
    <property type="match status" value="1"/>
</dbReference>
<evidence type="ECO:0000313" key="10">
    <source>
        <dbReference type="Proteomes" id="UP001243286"/>
    </source>
</evidence>
<evidence type="ECO:0000259" key="8">
    <source>
        <dbReference type="PROSITE" id="PS50850"/>
    </source>
</evidence>
<evidence type="ECO:0000256" key="5">
    <source>
        <dbReference type="ARBA" id="ARBA00022989"/>
    </source>
</evidence>
<keyword evidence="3" id="KW-1003">Cell membrane</keyword>
<organism evidence="9 10">
    <name type="scientific">Exiguobacterium antarcticum</name>
    <dbReference type="NCBI Taxonomy" id="132920"/>
    <lineage>
        <taxon>Bacteria</taxon>
        <taxon>Bacillati</taxon>
        <taxon>Bacillota</taxon>
        <taxon>Bacilli</taxon>
        <taxon>Bacillales</taxon>
        <taxon>Bacillales Family XII. Incertae Sedis</taxon>
        <taxon>Exiguobacterium</taxon>
    </lineage>
</organism>
<feature type="transmembrane region" description="Helical" evidence="7">
    <location>
        <begin position="249"/>
        <end position="268"/>
    </location>
</feature>
<keyword evidence="6 7" id="KW-0472">Membrane</keyword>
<evidence type="ECO:0000256" key="4">
    <source>
        <dbReference type="ARBA" id="ARBA00022692"/>
    </source>
</evidence>
<dbReference type="InterPro" id="IPR050171">
    <property type="entry name" value="MFS_Transporters"/>
</dbReference>
<evidence type="ECO:0000313" key="9">
    <source>
        <dbReference type="EMBL" id="MDI3233439.1"/>
    </source>
</evidence>
<dbReference type="InterPro" id="IPR020846">
    <property type="entry name" value="MFS_dom"/>
</dbReference>
<dbReference type="CDD" id="cd17329">
    <property type="entry name" value="MFS_MdtH_MDR_like"/>
    <property type="match status" value="1"/>
</dbReference>
<name>A0ABT6QXL8_9BACL</name>
<dbReference type="InterPro" id="IPR011701">
    <property type="entry name" value="MFS"/>
</dbReference>
<dbReference type="Pfam" id="PF07690">
    <property type="entry name" value="MFS_1"/>
    <property type="match status" value="1"/>
</dbReference>
<feature type="transmembrane region" description="Helical" evidence="7">
    <location>
        <begin position="161"/>
        <end position="184"/>
    </location>
</feature>
<accession>A0ABT6QXL8</accession>